<feature type="region of interest" description="Disordered" evidence="1">
    <location>
        <begin position="99"/>
        <end position="119"/>
    </location>
</feature>
<gene>
    <name evidence="2" type="ORF">CYCCA115_LOCUS14363</name>
</gene>
<reference evidence="2" key="1">
    <citation type="submission" date="2023-08" db="EMBL/GenBank/DDBJ databases">
        <authorList>
            <person name="Audoor S."/>
            <person name="Bilcke G."/>
        </authorList>
    </citation>
    <scope>NUCLEOTIDE SEQUENCE</scope>
</reference>
<organism evidence="2 3">
    <name type="scientific">Cylindrotheca closterium</name>
    <dbReference type="NCBI Taxonomy" id="2856"/>
    <lineage>
        <taxon>Eukaryota</taxon>
        <taxon>Sar</taxon>
        <taxon>Stramenopiles</taxon>
        <taxon>Ochrophyta</taxon>
        <taxon>Bacillariophyta</taxon>
        <taxon>Bacillariophyceae</taxon>
        <taxon>Bacillariophycidae</taxon>
        <taxon>Bacillariales</taxon>
        <taxon>Bacillariaceae</taxon>
        <taxon>Cylindrotheca</taxon>
    </lineage>
</organism>
<sequence length="307" mass="35712">MQQKWDRLHLYQLLILGHKQVRTSSRKVGRLLKKTGLSYAWKLSEADLQAKWYIEHQDYKEVKRKRAHQWRLEYLETRSAAVQRAKKGNIKAHTRRTRVQRMAQKEETRRRRKAQGKGFSGGLQQIKVAQVAQDGTSHWVTCQSKRLVKEGCMQENWLRYDQTRYPYSTPPMTKPLYSDFNGPNAKRNSQALLRGLYEGETADPYLVSFLDHCRRPEGLEDQPLEVDLEDHVSFWRKMGELKGLEPHGLHNGHIKAGVASNLLACCDTIFCSIPFATGFVPPQWCHLLNFAIEKKPGEIWVDLMRTI</sequence>
<evidence type="ECO:0000256" key="1">
    <source>
        <dbReference type="SAM" id="MobiDB-lite"/>
    </source>
</evidence>
<evidence type="ECO:0000313" key="2">
    <source>
        <dbReference type="EMBL" id="CAJ1953761.1"/>
    </source>
</evidence>
<protein>
    <submittedName>
        <fullName evidence="2">Uncharacterized protein</fullName>
    </submittedName>
</protein>
<name>A0AAD2FUU1_9STRA</name>
<dbReference type="EMBL" id="CAKOGP040001837">
    <property type="protein sequence ID" value="CAJ1953761.1"/>
    <property type="molecule type" value="Genomic_DNA"/>
</dbReference>
<keyword evidence="3" id="KW-1185">Reference proteome</keyword>
<comment type="caution">
    <text evidence="2">The sequence shown here is derived from an EMBL/GenBank/DDBJ whole genome shotgun (WGS) entry which is preliminary data.</text>
</comment>
<proteinExistence type="predicted"/>
<accession>A0AAD2FUU1</accession>
<dbReference type="AlphaFoldDB" id="A0AAD2FUU1"/>
<evidence type="ECO:0000313" key="3">
    <source>
        <dbReference type="Proteomes" id="UP001295423"/>
    </source>
</evidence>
<dbReference type="Proteomes" id="UP001295423">
    <property type="component" value="Unassembled WGS sequence"/>
</dbReference>